<feature type="compositionally biased region" description="Basic and acidic residues" evidence="12">
    <location>
        <begin position="819"/>
        <end position="830"/>
    </location>
</feature>
<dbReference type="Gene3D" id="1.10.10.760">
    <property type="entry name" value="E-set domains of sugar-utilizing enzymes"/>
    <property type="match status" value="1"/>
</dbReference>
<organism evidence="14 15">
    <name type="scientific">Mobilicoccus caccae</name>
    <dbReference type="NCBI Taxonomy" id="1859295"/>
    <lineage>
        <taxon>Bacteria</taxon>
        <taxon>Bacillati</taxon>
        <taxon>Actinomycetota</taxon>
        <taxon>Actinomycetes</taxon>
        <taxon>Micrococcales</taxon>
        <taxon>Dermatophilaceae</taxon>
        <taxon>Mobilicoccus</taxon>
    </lineage>
</organism>
<dbReference type="SUPFAM" id="SSF51445">
    <property type="entry name" value="(Trans)glycosidases"/>
    <property type="match status" value="2"/>
</dbReference>
<evidence type="ECO:0000256" key="1">
    <source>
        <dbReference type="ARBA" id="ARBA00004496"/>
    </source>
</evidence>
<dbReference type="InterPro" id="IPR012767">
    <property type="entry name" value="Trehalose_TreY"/>
</dbReference>
<dbReference type="CDD" id="cd11336">
    <property type="entry name" value="AmyAc_MTSase"/>
    <property type="match status" value="1"/>
</dbReference>
<keyword evidence="15" id="KW-1185">Reference proteome</keyword>
<dbReference type="InterPro" id="IPR013797">
    <property type="entry name" value="Maltooligo_trehalose_synth_4"/>
</dbReference>
<evidence type="ECO:0000256" key="3">
    <source>
        <dbReference type="ARBA" id="ARBA00008061"/>
    </source>
</evidence>
<dbReference type="EMBL" id="BSUO01000001">
    <property type="protein sequence ID" value="GMA41010.1"/>
    <property type="molecule type" value="Genomic_DNA"/>
</dbReference>
<dbReference type="Proteomes" id="UP001157126">
    <property type="component" value="Unassembled WGS sequence"/>
</dbReference>
<dbReference type="SMART" id="SM00642">
    <property type="entry name" value="Aamy"/>
    <property type="match status" value="1"/>
</dbReference>
<dbReference type="InterPro" id="IPR006047">
    <property type="entry name" value="GH13_cat_dom"/>
</dbReference>
<name>A0ABQ6IUF3_9MICO</name>
<evidence type="ECO:0000256" key="11">
    <source>
        <dbReference type="NCBIfam" id="TIGR02402"/>
    </source>
</evidence>
<accession>A0ABQ6IUF3</accession>
<feature type="compositionally biased region" description="Polar residues" evidence="12">
    <location>
        <begin position="804"/>
        <end position="818"/>
    </location>
</feature>
<dbReference type="Gene3D" id="1.10.150.200">
    <property type="entry name" value="Maltooligosyl trehalose synthase, domain 3"/>
    <property type="match status" value="1"/>
</dbReference>
<dbReference type="InterPro" id="IPR017853">
    <property type="entry name" value="GH"/>
</dbReference>
<dbReference type="EC" id="3.2.1.141" evidence="4 11"/>
<dbReference type="PANTHER" id="PTHR10357">
    <property type="entry name" value="ALPHA-AMYLASE FAMILY MEMBER"/>
    <property type="match status" value="1"/>
</dbReference>
<keyword evidence="7" id="KW-0378">Hydrolase</keyword>
<protein>
    <recommendedName>
        <fullName evidence="5 11">Malto-oligosyltrehalose trehalohydrolase</fullName>
        <ecNumber evidence="4 11">3.2.1.141</ecNumber>
    </recommendedName>
</protein>
<feature type="domain" description="Glycosyl hydrolase family 13 catalytic" evidence="13">
    <location>
        <begin position="963"/>
        <end position="1336"/>
    </location>
</feature>
<evidence type="ECO:0000256" key="7">
    <source>
        <dbReference type="ARBA" id="ARBA00022801"/>
    </source>
</evidence>
<feature type="region of interest" description="Disordered" evidence="12">
    <location>
        <begin position="782"/>
        <end position="851"/>
    </location>
</feature>
<dbReference type="Gene3D" id="3.20.20.80">
    <property type="entry name" value="Glycosidases"/>
    <property type="match status" value="2"/>
</dbReference>
<evidence type="ECO:0000256" key="12">
    <source>
        <dbReference type="SAM" id="MobiDB-lite"/>
    </source>
</evidence>
<evidence type="ECO:0000259" key="13">
    <source>
        <dbReference type="SMART" id="SM00642"/>
    </source>
</evidence>
<dbReference type="InterPro" id="IPR013783">
    <property type="entry name" value="Ig-like_fold"/>
</dbReference>
<dbReference type="Gene3D" id="3.30.1590.10">
    <property type="entry name" value="Maltooligosyl trehalose synthase, domain 2"/>
    <property type="match status" value="1"/>
</dbReference>
<proteinExistence type="inferred from homology"/>
<evidence type="ECO:0000256" key="6">
    <source>
        <dbReference type="ARBA" id="ARBA00022490"/>
    </source>
</evidence>
<sequence length="1447" mass="157727">MNVTGTYRLQMHEGFGFDDAGQILPYLASLGVSHLYLSPILQAAQGSMHGYDVVDHTRVSEDLGGRVAFERLAEAAKEYGLGIVVDVVPNHMALVAPEHLARPLWEVLRDGRDASTAEWFDIDWKAGGGRIGLPILGADLDEVLDNGEITLDEIDLDGHTAPVIRYYEHVLPVALGTEGDAETSVRDVLDRQHYRLASWRDKETVLNYRRFFEVDSLIAVRVEIPEVFEATHALLLDLHRQGFIDGFRIDHPDGLADPAGYLEQLDKATRRGTPVWVEKILEGDEALPTSWRSAGTTGYDGMRAITAALVDSDPVVAEAITRCWDEAGGEHTVTEAVDAAKRQVVAQSLGPEVERLTRRAREVLPEHDPERLRAAIVELLVAGEVYRAYVRPDERLSPIARERLTSAFVAALDSRPDLEPELRELSALTIAEDDDHPAAVDFSVRLQQTWGPVMAKGIEDTTFYRWHRLIALNEVGGDPELLDHGSPAVLHEWADRQQQDWPIGMIALSTHDTKRSEDVRARLLAVAGDAQAWATCSAISREQAEEFGIDTPTAHLLWQTILGVGDIGDDRLEEYLLKALREAKQHTAWVDGDEEYERRVVAFAAKLRTDGRLHDAVDAALEEHAEGVRATVLAQKVLALTLPGVPDTYQGCEIVDLSLVDPDNRRPVDYERRSVLLAELDAAGVEAGLPEVAGSSPLDAEKLLVTSTLLRLRRDSPELFGDNSAYAPISAAGEHVVGFTRTHSGTFLGSAFGRGGKGAVTVLVTRAPARLSAAGGWGQATVTLGEGSGPTSSPARPTPAGSGSWPNSSRVAPSPSSCNDDRPHGADRHPGRPPATIRPSHARPAGSPMSQIPSIAAAGVRRGDVREFTVWAPFAQERVEIELDDVRHDMEPLPDGWWTVRLPAPEGARYGYSLDGGPVLPDPAARRLPDGPHGRAAVVDLDTFEWTAGDWSGVDLRGSTIYELHVGTFTPGRTLDSAIEKLDHLVELGVDTVELMPVASFPGIHGWGYDGVAPFSVHEPYGGPAALQRFVDAAHRRGLAVALDVVHNHLGPDGNYLLAYGPYFTDRHHTPWGSAINLDGEHSDVVRAYLVDNVMSWVRDYRLDALRLDAVHELHDERALHILEEFSTAVDDFAEESGRTIHLIAESDRNDPRTVTARERGGLGLHAQWADDVHHGLHVALTGESQGYYGDFAAPHALETVLTSPFFHVDTYSTFRGRTHGRPVDPELVDGSAFVASLQTHDQVGNRRSGDRLAATVPFRRLAVGAALLLTSPYTPMLFMGEEWAASTPWQYFTDHTDPDLAEAVRSGRRREFATHGWTEDDVPDPQAVSTVEASTLAWDEVDEGEHERMLGWYRALLALRRARPDLSSGDLTAVGVEPGPVDGSLIVVRGKHRVAVNLSGENVDIDMTGAGGNAVVLLALDATTTMADGMLHLVPNSVVIVGPASE</sequence>
<evidence type="ECO:0000313" key="14">
    <source>
        <dbReference type="EMBL" id="GMA41010.1"/>
    </source>
</evidence>
<dbReference type="Gene3D" id="2.60.40.10">
    <property type="entry name" value="Immunoglobulins"/>
    <property type="match status" value="1"/>
</dbReference>
<evidence type="ECO:0000256" key="10">
    <source>
        <dbReference type="ARBA" id="ARBA00034013"/>
    </source>
</evidence>
<comment type="similarity">
    <text evidence="3">Belongs to the glycosyl hydrolase 13 family.</text>
</comment>
<dbReference type="InterPro" id="IPR014756">
    <property type="entry name" value="Ig_E-set"/>
</dbReference>
<reference evidence="15" key="1">
    <citation type="journal article" date="2019" name="Int. J. Syst. Evol. Microbiol.">
        <title>The Global Catalogue of Microorganisms (GCM) 10K type strain sequencing project: providing services to taxonomists for standard genome sequencing and annotation.</title>
        <authorList>
            <consortium name="The Broad Institute Genomics Platform"/>
            <consortium name="The Broad Institute Genome Sequencing Center for Infectious Disease"/>
            <person name="Wu L."/>
            <person name="Ma J."/>
        </authorList>
    </citation>
    <scope>NUCLEOTIDE SEQUENCE [LARGE SCALE GENOMIC DNA]</scope>
    <source>
        <strain evidence="15">NBRC 113072</strain>
    </source>
</reference>
<evidence type="ECO:0000256" key="2">
    <source>
        <dbReference type="ARBA" id="ARBA00005199"/>
    </source>
</evidence>
<comment type="catalytic activity">
    <reaction evidence="10">
        <text>hydrolysis of (1-&gt;4)-alpha-D-glucosidic linkage in 4-alpha-D-[(1-&gt;4)-alpha-D-glucanosyl]n trehalose to yield trehalose and (1-&gt;4)-alpha-D-glucan.</text>
        <dbReference type="EC" id="3.2.1.141"/>
    </reaction>
</comment>
<dbReference type="NCBIfam" id="TIGR02401">
    <property type="entry name" value="trehalose_TreY"/>
    <property type="match status" value="1"/>
</dbReference>
<dbReference type="CDD" id="cd02853">
    <property type="entry name" value="E_set_MTHase_like_N"/>
    <property type="match status" value="1"/>
</dbReference>
<dbReference type="RefSeq" id="WP_348536200.1">
    <property type="nucleotide sequence ID" value="NZ_BSUO01000001.1"/>
</dbReference>
<keyword evidence="6" id="KW-0963">Cytoplasm</keyword>
<evidence type="ECO:0000256" key="5">
    <source>
        <dbReference type="ARBA" id="ARBA00015938"/>
    </source>
</evidence>
<evidence type="ECO:0000256" key="8">
    <source>
        <dbReference type="ARBA" id="ARBA00023277"/>
    </source>
</evidence>
<dbReference type="NCBIfam" id="TIGR02402">
    <property type="entry name" value="trehalose_TreZ"/>
    <property type="match status" value="1"/>
</dbReference>
<keyword evidence="9" id="KW-0326">Glycosidase</keyword>
<comment type="pathway">
    <text evidence="2">Glycan biosynthesis; trehalose biosynthesis.</text>
</comment>
<dbReference type="InterPro" id="IPR012768">
    <property type="entry name" value="Trehalose_TreZ"/>
</dbReference>
<keyword evidence="8" id="KW-0119">Carbohydrate metabolism</keyword>
<comment type="caution">
    <text evidence="14">The sequence shown here is derived from an EMBL/GenBank/DDBJ whole genome shotgun (WGS) entry which is preliminary data.</text>
</comment>
<dbReference type="Pfam" id="PF00128">
    <property type="entry name" value="Alpha-amylase"/>
    <property type="match status" value="2"/>
</dbReference>
<dbReference type="PANTHER" id="PTHR10357:SF216">
    <property type="entry name" value="MALTOOLIGOSYL TREHALOSE SYNTHASE-RELATED"/>
    <property type="match status" value="1"/>
</dbReference>
<dbReference type="SUPFAM" id="SSF81296">
    <property type="entry name" value="E set domains"/>
    <property type="match status" value="1"/>
</dbReference>
<dbReference type="Gene3D" id="1.10.10.470">
    <property type="entry name" value="Maltooligosyl trehalose synthase, domain 4"/>
    <property type="match status" value="1"/>
</dbReference>
<dbReference type="InterPro" id="IPR044901">
    <property type="entry name" value="Trehalose_TreZ_E-set_sf"/>
</dbReference>
<comment type="subcellular location">
    <subcellularLocation>
        <location evidence="1">Cytoplasm</location>
    </subcellularLocation>
</comment>
<dbReference type="CDD" id="cd11325">
    <property type="entry name" value="AmyAc_GTHase"/>
    <property type="match status" value="1"/>
</dbReference>
<gene>
    <name evidence="14" type="ORF">GCM10025883_30550</name>
</gene>
<evidence type="ECO:0000256" key="4">
    <source>
        <dbReference type="ARBA" id="ARBA00012268"/>
    </source>
</evidence>
<evidence type="ECO:0000256" key="9">
    <source>
        <dbReference type="ARBA" id="ARBA00023295"/>
    </source>
</evidence>
<evidence type="ECO:0000313" key="15">
    <source>
        <dbReference type="Proteomes" id="UP001157126"/>
    </source>
</evidence>